<reference evidence="1" key="2">
    <citation type="submission" date="2022-06" db="UniProtKB">
        <authorList>
            <consortium name="EnsemblMetazoa"/>
        </authorList>
    </citation>
    <scope>IDENTIFICATION</scope>
    <source>
        <strain evidence="1">DF5081</strain>
    </source>
</reference>
<evidence type="ECO:0000313" key="1">
    <source>
        <dbReference type="EnsemblMetazoa" id="CJA42701.1"/>
    </source>
</evidence>
<reference evidence="2" key="1">
    <citation type="submission" date="2010-08" db="EMBL/GenBank/DDBJ databases">
        <authorList>
            <consortium name="Caenorhabditis japonica Sequencing Consortium"/>
            <person name="Wilson R.K."/>
        </authorList>
    </citation>
    <scope>NUCLEOTIDE SEQUENCE [LARGE SCALE GENOMIC DNA]</scope>
    <source>
        <strain evidence="2">DF5081</strain>
    </source>
</reference>
<evidence type="ECO:0000313" key="2">
    <source>
        <dbReference type="Proteomes" id="UP000005237"/>
    </source>
</evidence>
<protein>
    <submittedName>
        <fullName evidence="1">Uncharacterized protein</fullName>
    </submittedName>
</protein>
<name>A0A8R1ETU9_CAEJA</name>
<dbReference type="AlphaFoldDB" id="A0A8R1ETU9"/>
<dbReference type="Proteomes" id="UP000005237">
    <property type="component" value="Unassembled WGS sequence"/>
</dbReference>
<sequence>MEDMGLIRSLKGARQFLITKSIPEPPVFSAAPGKLSISIFAKTFKMKFGTLPQEFQITLLGTKYLEGKPLKVFKGIPLDEKTTVEATLKAMASRLRVSVEDESRKAKTKWEALRRTDDHSVNAFNCYADLRGYSSFCA</sequence>
<organism evidence="1 2">
    <name type="scientific">Caenorhabditis japonica</name>
    <dbReference type="NCBI Taxonomy" id="281687"/>
    <lineage>
        <taxon>Eukaryota</taxon>
        <taxon>Metazoa</taxon>
        <taxon>Ecdysozoa</taxon>
        <taxon>Nematoda</taxon>
        <taxon>Chromadorea</taxon>
        <taxon>Rhabditida</taxon>
        <taxon>Rhabditina</taxon>
        <taxon>Rhabditomorpha</taxon>
        <taxon>Rhabditoidea</taxon>
        <taxon>Rhabditidae</taxon>
        <taxon>Peloderinae</taxon>
        <taxon>Caenorhabditis</taxon>
    </lineage>
</organism>
<accession>A0A8R1ETU9</accession>
<keyword evidence="2" id="KW-1185">Reference proteome</keyword>
<proteinExistence type="predicted"/>
<dbReference type="EnsemblMetazoa" id="CJA42701.1">
    <property type="protein sequence ID" value="CJA42701.1"/>
    <property type="gene ID" value="WBGene00218549"/>
</dbReference>